<sequence length="852" mass="94500">MTELVSPTLHVRQISALRAHQEHHFKLIDPPALLLTPIKCLQRASLQCILSRVGAPSTDTYIRFPGSLAITRCYFTNEPFSTTLIFVFMKMDDMDKLASRDKNFGLLHRDAHRLNQKKRGSITSRNKNADASRHFTTASSLNRTTLHTEAPGGLSNALDPLDQSILSPATSTEGSPISRPAQAHVSVVSDAILPPSDGHSRIFSMESSQTDSLSADEHLLPIPSSKLWLWEESWRWDERIWVAYGTEIPVPSHIQSRLEEIREETLINLKETQNEMMEKQAKETSYHKQRPTRRNLHVEIRMSGHQKRLKRTVIISPCIWILCGSKEFRDMVRKALKGGLAGSIARNLSSSRVEIHAKAPEFNATEAFIPLPQLRRDMEKGLGLRYGEMTIIHHVEADQRTNRYSSACGLLCCSTILKENKLIGQRISRVGGLLANGFESFNNIDVPIAMTTSHGIFDYIRQDDNTASPLMDVTSFSFESNLPRNINDFITVSASESDSDSSSDDDGRGSDDGDAQSIQLAWREEQSLGKRDPATVYKWMAIEEVVGLKFAKQRFPGGPLDSSEPSDYALLTSTDLAEFRNATSWQNPASGRFPDEITSSLKNDQLTEGALLMVFAKGEVKEAMLLPGISTMPSARGDHLTVRRIQLSAPLARGTSGTWLVKGSAFAGMIVAFYPNQPMAMFITAQDLLQNISESFPHLPLLSKNSPQRPLSQSQAHRQSGADASGHSAANQGSIRNSLLKGATNDTLEKYLEITPSLTTEYNPSHSKRKSSAPLPVFEAKKASNENTQRNQSSTRGAVPSSSSTFAPRTTSKPRGPKTLKVEVWYCWLCNTNYEGTIGPLTSAIWKVPKKR</sequence>
<keyword evidence="1" id="KW-0175">Coiled coil</keyword>
<organism evidence="3 4">
    <name type="scientific">Colletotrichum scovillei</name>
    <dbReference type="NCBI Taxonomy" id="1209932"/>
    <lineage>
        <taxon>Eukaryota</taxon>
        <taxon>Fungi</taxon>
        <taxon>Dikarya</taxon>
        <taxon>Ascomycota</taxon>
        <taxon>Pezizomycotina</taxon>
        <taxon>Sordariomycetes</taxon>
        <taxon>Hypocreomycetidae</taxon>
        <taxon>Glomerellales</taxon>
        <taxon>Glomerellaceae</taxon>
        <taxon>Colletotrichum</taxon>
        <taxon>Colletotrichum acutatum species complex</taxon>
    </lineage>
</organism>
<feature type="compositionally biased region" description="Polar residues" evidence="2">
    <location>
        <begin position="785"/>
        <end position="813"/>
    </location>
</feature>
<name>A0A9P7REX9_9PEZI</name>
<feature type="compositionally biased region" description="Polar residues" evidence="2">
    <location>
        <begin position="134"/>
        <end position="147"/>
    </location>
</feature>
<dbReference type="AlphaFoldDB" id="A0A9P7REX9"/>
<proteinExistence type="predicted"/>
<evidence type="ECO:0000313" key="4">
    <source>
        <dbReference type="Proteomes" id="UP000699042"/>
    </source>
</evidence>
<dbReference type="EMBL" id="JAESDN010000002">
    <property type="protein sequence ID" value="KAG7054899.1"/>
    <property type="molecule type" value="Genomic_DNA"/>
</dbReference>
<reference evidence="3" key="1">
    <citation type="submission" date="2021-05" db="EMBL/GenBank/DDBJ databases">
        <title>Comparative genomics of three Colletotrichum scovillei strains and genetic complementation revealed genes involved fungal growth and virulence on chili pepper.</title>
        <authorList>
            <person name="Hsieh D.-K."/>
            <person name="Chuang S.-C."/>
            <person name="Chen C.-Y."/>
            <person name="Chao Y.-T."/>
            <person name="Lu M.-Y.J."/>
            <person name="Lee M.-H."/>
            <person name="Shih M.-C."/>
        </authorList>
    </citation>
    <scope>NUCLEOTIDE SEQUENCE</scope>
    <source>
        <strain evidence="3">Coll-153</strain>
    </source>
</reference>
<protein>
    <submittedName>
        <fullName evidence="3">Uncharacterized protein</fullName>
    </submittedName>
</protein>
<evidence type="ECO:0000313" key="3">
    <source>
        <dbReference type="EMBL" id="KAG7054899.1"/>
    </source>
</evidence>
<evidence type="ECO:0000256" key="2">
    <source>
        <dbReference type="SAM" id="MobiDB-lite"/>
    </source>
</evidence>
<comment type="caution">
    <text evidence="3">The sequence shown here is derived from an EMBL/GenBank/DDBJ whole genome shotgun (WGS) entry which is preliminary data.</text>
</comment>
<feature type="compositionally biased region" description="Polar residues" evidence="2">
    <location>
        <begin position="164"/>
        <end position="175"/>
    </location>
</feature>
<feature type="region of interest" description="Disordered" evidence="2">
    <location>
        <begin position="493"/>
        <end position="514"/>
    </location>
</feature>
<feature type="region of interest" description="Disordered" evidence="2">
    <location>
        <begin position="115"/>
        <end position="183"/>
    </location>
</feature>
<feature type="region of interest" description="Disordered" evidence="2">
    <location>
        <begin position="783"/>
        <end position="815"/>
    </location>
</feature>
<keyword evidence="4" id="KW-1185">Reference proteome</keyword>
<gene>
    <name evidence="3" type="ORF">JMJ77_007371</name>
</gene>
<feature type="coiled-coil region" evidence="1">
    <location>
        <begin position="255"/>
        <end position="282"/>
    </location>
</feature>
<feature type="compositionally biased region" description="Polar residues" evidence="2">
    <location>
        <begin position="703"/>
        <end position="718"/>
    </location>
</feature>
<evidence type="ECO:0000256" key="1">
    <source>
        <dbReference type="SAM" id="Coils"/>
    </source>
</evidence>
<accession>A0A9P7REX9</accession>
<feature type="region of interest" description="Disordered" evidence="2">
    <location>
        <begin position="700"/>
        <end position="733"/>
    </location>
</feature>
<dbReference type="Proteomes" id="UP000699042">
    <property type="component" value="Unassembled WGS sequence"/>
</dbReference>